<dbReference type="InterPro" id="IPR001647">
    <property type="entry name" value="HTH_TetR"/>
</dbReference>
<organism evidence="6 7">
    <name type="scientific">Amycolatopsis magusensis</name>
    <dbReference type="NCBI Taxonomy" id="882444"/>
    <lineage>
        <taxon>Bacteria</taxon>
        <taxon>Bacillati</taxon>
        <taxon>Actinomycetota</taxon>
        <taxon>Actinomycetes</taxon>
        <taxon>Pseudonocardiales</taxon>
        <taxon>Pseudonocardiaceae</taxon>
        <taxon>Amycolatopsis</taxon>
    </lineage>
</organism>
<comment type="caution">
    <text evidence="6">The sequence shown here is derived from an EMBL/GenBank/DDBJ whole genome shotgun (WGS) entry which is preliminary data.</text>
</comment>
<accession>A0ABS4PMJ6</accession>
<dbReference type="PROSITE" id="PS50977">
    <property type="entry name" value="HTH_TETR_2"/>
    <property type="match status" value="1"/>
</dbReference>
<evidence type="ECO:0000256" key="1">
    <source>
        <dbReference type="ARBA" id="ARBA00023015"/>
    </source>
</evidence>
<dbReference type="Proteomes" id="UP000741013">
    <property type="component" value="Unassembled WGS sequence"/>
</dbReference>
<keyword evidence="2 4" id="KW-0238">DNA-binding</keyword>
<protein>
    <submittedName>
        <fullName evidence="6">AcrR family transcriptional regulator</fullName>
    </submittedName>
</protein>
<sequence>MIAGAKLLWEPHTPGARGPKPVLGVDRIVAVAIGLADAEGLGAVSMQRIADELGFTKMSLYRHVPSKADLIAVMTDQGFGEPAELAGGGWREQLHEWCLLMFAVLQRHPWLLDSSLCPRVWGPCELGWVERALTALEGTGLTGGERLDAVATLTGHLRAIAEQARNSSTPEADFSRTLAAVMAAHGDRFPSMAAAFSDAAGGGQDNALEFGLARILDGLAVLIDRRSVD</sequence>
<dbReference type="Pfam" id="PF02909">
    <property type="entry name" value="TetR_C_1"/>
    <property type="match status" value="1"/>
</dbReference>
<evidence type="ECO:0000313" key="7">
    <source>
        <dbReference type="Proteomes" id="UP000741013"/>
    </source>
</evidence>
<proteinExistence type="predicted"/>
<feature type="domain" description="HTH tetR-type" evidence="5">
    <location>
        <begin position="22"/>
        <end position="82"/>
    </location>
</feature>
<dbReference type="PANTHER" id="PTHR30055:SF151">
    <property type="entry name" value="TRANSCRIPTIONAL REGULATORY PROTEIN"/>
    <property type="match status" value="1"/>
</dbReference>
<evidence type="ECO:0000259" key="5">
    <source>
        <dbReference type="PROSITE" id="PS50977"/>
    </source>
</evidence>
<dbReference type="Gene3D" id="1.10.357.10">
    <property type="entry name" value="Tetracycline Repressor, domain 2"/>
    <property type="match status" value="1"/>
</dbReference>
<evidence type="ECO:0000256" key="3">
    <source>
        <dbReference type="ARBA" id="ARBA00023163"/>
    </source>
</evidence>
<dbReference type="SUPFAM" id="SSF48498">
    <property type="entry name" value="Tetracyclin repressor-like, C-terminal domain"/>
    <property type="match status" value="1"/>
</dbReference>
<dbReference type="Pfam" id="PF00440">
    <property type="entry name" value="TetR_N"/>
    <property type="match status" value="1"/>
</dbReference>
<dbReference type="RefSeq" id="WP_209663511.1">
    <property type="nucleotide sequence ID" value="NZ_JAGGMS010000001.1"/>
</dbReference>
<dbReference type="InterPro" id="IPR004111">
    <property type="entry name" value="Repressor_TetR_C"/>
</dbReference>
<dbReference type="InterPro" id="IPR036271">
    <property type="entry name" value="Tet_transcr_reg_TetR-rel_C_sf"/>
</dbReference>
<dbReference type="InterPro" id="IPR009057">
    <property type="entry name" value="Homeodomain-like_sf"/>
</dbReference>
<dbReference type="InterPro" id="IPR050109">
    <property type="entry name" value="HTH-type_TetR-like_transc_reg"/>
</dbReference>
<dbReference type="SUPFAM" id="SSF46689">
    <property type="entry name" value="Homeodomain-like"/>
    <property type="match status" value="1"/>
</dbReference>
<keyword evidence="1" id="KW-0805">Transcription regulation</keyword>
<evidence type="ECO:0000313" key="6">
    <source>
        <dbReference type="EMBL" id="MBP2179846.1"/>
    </source>
</evidence>
<dbReference type="PANTHER" id="PTHR30055">
    <property type="entry name" value="HTH-TYPE TRANSCRIPTIONAL REGULATOR RUTR"/>
    <property type="match status" value="1"/>
</dbReference>
<gene>
    <name evidence="6" type="ORF">JOM49_001372</name>
</gene>
<name>A0ABS4PMJ6_9PSEU</name>
<dbReference type="EMBL" id="JAGGMS010000001">
    <property type="protein sequence ID" value="MBP2179846.1"/>
    <property type="molecule type" value="Genomic_DNA"/>
</dbReference>
<keyword evidence="3" id="KW-0804">Transcription</keyword>
<evidence type="ECO:0000256" key="4">
    <source>
        <dbReference type="PROSITE-ProRule" id="PRU00335"/>
    </source>
</evidence>
<reference evidence="6 7" key="1">
    <citation type="submission" date="2021-03" db="EMBL/GenBank/DDBJ databases">
        <title>Sequencing the genomes of 1000 actinobacteria strains.</title>
        <authorList>
            <person name="Klenk H.-P."/>
        </authorList>
    </citation>
    <scope>NUCLEOTIDE SEQUENCE [LARGE SCALE GENOMIC DNA]</scope>
    <source>
        <strain evidence="6 7">DSM 45510</strain>
    </source>
</reference>
<evidence type="ECO:0000256" key="2">
    <source>
        <dbReference type="ARBA" id="ARBA00023125"/>
    </source>
</evidence>
<feature type="DNA-binding region" description="H-T-H motif" evidence="4">
    <location>
        <begin position="45"/>
        <end position="64"/>
    </location>
</feature>
<keyword evidence="7" id="KW-1185">Reference proteome</keyword>